<organism evidence="3 4">
    <name type="scientific">Sphingomonas spermidinifaciens</name>
    <dbReference type="NCBI Taxonomy" id="1141889"/>
    <lineage>
        <taxon>Bacteria</taxon>
        <taxon>Pseudomonadati</taxon>
        <taxon>Pseudomonadota</taxon>
        <taxon>Alphaproteobacteria</taxon>
        <taxon>Sphingomonadales</taxon>
        <taxon>Sphingomonadaceae</taxon>
        <taxon>Sphingomonas</taxon>
    </lineage>
</organism>
<reference evidence="3 4" key="1">
    <citation type="submission" date="2017-09" db="EMBL/GenBank/DDBJ databases">
        <title>Sphingomonas spermidinifaciens 9NM-10, whole genome shotgun sequence.</title>
        <authorList>
            <person name="Feng G."/>
            <person name="Zhu H."/>
        </authorList>
    </citation>
    <scope>NUCLEOTIDE SEQUENCE [LARGE SCALE GENOMIC DNA]</scope>
    <source>
        <strain evidence="3 4">9NM-10</strain>
    </source>
</reference>
<keyword evidence="4" id="KW-1185">Reference proteome</keyword>
<protein>
    <recommendedName>
        <fullName evidence="2">BioF2-like acetyltransferase domain-containing protein</fullName>
    </recommendedName>
</protein>
<accession>A0A2A4B1I2</accession>
<feature type="region of interest" description="Disordered" evidence="1">
    <location>
        <begin position="379"/>
        <end position="398"/>
    </location>
</feature>
<dbReference type="Pfam" id="PF13480">
    <property type="entry name" value="Acetyltransf_6"/>
    <property type="match status" value="1"/>
</dbReference>
<evidence type="ECO:0000313" key="3">
    <source>
        <dbReference type="EMBL" id="PCD03053.1"/>
    </source>
</evidence>
<evidence type="ECO:0000256" key="1">
    <source>
        <dbReference type="SAM" id="MobiDB-lite"/>
    </source>
</evidence>
<proteinExistence type="predicted"/>
<dbReference type="InterPro" id="IPR038740">
    <property type="entry name" value="BioF2-like_GNAT_dom"/>
</dbReference>
<feature type="domain" description="BioF2-like acetyltransferase" evidence="2">
    <location>
        <begin position="192"/>
        <end position="319"/>
    </location>
</feature>
<gene>
    <name evidence="3" type="ORF">COC42_01095</name>
</gene>
<evidence type="ECO:0000313" key="4">
    <source>
        <dbReference type="Proteomes" id="UP000218366"/>
    </source>
</evidence>
<name>A0A2A4B1I2_9SPHN</name>
<comment type="caution">
    <text evidence="3">The sequence shown here is derived from an EMBL/GenBank/DDBJ whole genome shotgun (WGS) entry which is preliminary data.</text>
</comment>
<evidence type="ECO:0000259" key="2">
    <source>
        <dbReference type="Pfam" id="PF13480"/>
    </source>
</evidence>
<sequence length="398" mass="43136">MEAALYHQAIERPQPADAPVSARLLTLADLDALHAAAWDDCAACAAEPNPFSERWFVMASARHLGDAGAIRAVAAFRGQRLIGLMPLATEPRYYRIPLPTLANWVHANAFLGMPLLHAGDEAPAIRAMLACLDKAPGLPPLLHLTAIAEGGAAHRALTAAADRPIAAVLRYERALLASDLSPAAYYEATVRKKKRKELKRLANRLAELGPVVTTRFGEGDELDDWIEAFLTLEASGWKGREGSALGRDASKRAFFAEALAGARDAGRLEILRMTVAGRTIAMLVNFRCPPGSASFKIAYDEDYARFSPGVLIQIENYEVLTDPAIDWMDSCAAANHPMIDSLWAERRGIVRLTLPIGGARGRLAFAAARAVERSWAAIKARRAPTPSPPRNDHDDADL</sequence>
<dbReference type="Proteomes" id="UP000218366">
    <property type="component" value="Unassembled WGS sequence"/>
</dbReference>
<dbReference type="InterPro" id="IPR016181">
    <property type="entry name" value="Acyl_CoA_acyltransferase"/>
</dbReference>
<dbReference type="AlphaFoldDB" id="A0A2A4B1I2"/>
<dbReference type="SUPFAM" id="SSF55729">
    <property type="entry name" value="Acyl-CoA N-acyltransferases (Nat)"/>
    <property type="match status" value="1"/>
</dbReference>
<dbReference type="EMBL" id="NWMW01000001">
    <property type="protein sequence ID" value="PCD03053.1"/>
    <property type="molecule type" value="Genomic_DNA"/>
</dbReference>